<dbReference type="CDD" id="cd19438">
    <property type="entry name" value="lipocalin_Blc-like"/>
    <property type="match status" value="1"/>
</dbReference>
<dbReference type="AlphaFoldDB" id="A0A918XBI8"/>
<dbReference type="InterPro" id="IPR022272">
    <property type="entry name" value="Lipocalin_CS"/>
</dbReference>
<comment type="subunit">
    <text evidence="2">Homodimer.</text>
</comment>
<comment type="similarity">
    <text evidence="1 2">Belongs to the calycin superfamily. Lipocalin family.</text>
</comment>
<evidence type="ECO:0000313" key="4">
    <source>
        <dbReference type="EMBL" id="GHD24941.1"/>
    </source>
</evidence>
<feature type="domain" description="Lipocalin/cytosolic fatty-acid binding" evidence="3">
    <location>
        <begin position="11"/>
        <end position="150"/>
    </location>
</feature>
<reference evidence="4" key="1">
    <citation type="journal article" date="2014" name="Int. J. Syst. Evol. Microbiol.">
        <title>Complete genome sequence of Corynebacterium casei LMG S-19264T (=DSM 44701T), isolated from a smear-ripened cheese.</title>
        <authorList>
            <consortium name="US DOE Joint Genome Institute (JGI-PGF)"/>
            <person name="Walter F."/>
            <person name="Albersmeier A."/>
            <person name="Kalinowski J."/>
            <person name="Ruckert C."/>
        </authorList>
    </citation>
    <scope>NUCLEOTIDE SEQUENCE</scope>
    <source>
        <strain evidence="4">KCTC 23430</strain>
    </source>
</reference>
<dbReference type="GO" id="GO:0008289">
    <property type="term" value="F:lipid binding"/>
    <property type="evidence" value="ECO:0007669"/>
    <property type="project" value="UniProtKB-UniRule"/>
</dbReference>
<dbReference type="GO" id="GO:0006950">
    <property type="term" value="P:response to stress"/>
    <property type="evidence" value="ECO:0007669"/>
    <property type="project" value="UniProtKB-ARBA"/>
</dbReference>
<dbReference type="InterPro" id="IPR012674">
    <property type="entry name" value="Calycin"/>
</dbReference>
<dbReference type="GO" id="GO:0009279">
    <property type="term" value="C:cell outer membrane"/>
    <property type="evidence" value="ECO:0007669"/>
    <property type="project" value="UniProtKB-SubCell"/>
</dbReference>
<proteinExistence type="inferred from homology"/>
<dbReference type="PIRSF" id="PIRSF036893">
    <property type="entry name" value="Lipocalin_ApoD"/>
    <property type="match status" value="1"/>
</dbReference>
<evidence type="ECO:0000259" key="3">
    <source>
        <dbReference type="Pfam" id="PF08212"/>
    </source>
</evidence>
<dbReference type="PANTHER" id="PTHR10612">
    <property type="entry name" value="APOLIPOPROTEIN D"/>
    <property type="match status" value="1"/>
</dbReference>
<gene>
    <name evidence="4" type="primary">blc</name>
    <name evidence="4" type="ORF">GCM10007053_00140</name>
</gene>
<dbReference type="Gene3D" id="2.40.128.20">
    <property type="match status" value="1"/>
</dbReference>
<dbReference type="PANTHER" id="PTHR10612:SF34">
    <property type="entry name" value="APOLIPOPROTEIN D"/>
    <property type="match status" value="1"/>
</dbReference>
<reference evidence="4" key="2">
    <citation type="submission" date="2020-09" db="EMBL/GenBank/DDBJ databases">
        <authorList>
            <person name="Sun Q."/>
            <person name="Kim S."/>
        </authorList>
    </citation>
    <scope>NUCLEOTIDE SEQUENCE</scope>
    <source>
        <strain evidence="4">KCTC 23430</strain>
    </source>
</reference>
<keyword evidence="2" id="KW-0449">Lipoprotein</keyword>
<dbReference type="InterPro" id="IPR000566">
    <property type="entry name" value="Lipocln_cytosolic_FA-bd_dom"/>
</dbReference>
<keyword evidence="5" id="KW-1185">Reference proteome</keyword>
<dbReference type="EMBL" id="BMYM01000001">
    <property type="protein sequence ID" value="GHD24941.1"/>
    <property type="molecule type" value="Genomic_DNA"/>
</dbReference>
<keyword evidence="2" id="KW-0446">Lipid-binding</keyword>
<sequence length="159" mass="17559">MPEGVTPVGQFDVQRYAGKWYEIARLDNRFERGLTAITAEYALRDDGTITVLNSGTSIESGERESAEGKARFAGPEDEAFLQVSFFGPFYASYIVFELGQDYDYAFVSGSDTDYLWLLAREPVISDTLKDRFVARAGALGFAADKLVWVEHGASAVSTK</sequence>
<dbReference type="PRINTS" id="PR01171">
    <property type="entry name" value="BCTLIPOCALIN"/>
</dbReference>
<evidence type="ECO:0000256" key="2">
    <source>
        <dbReference type="PIRNR" id="PIRNR036893"/>
    </source>
</evidence>
<keyword evidence="2" id="KW-0472">Membrane</keyword>
<dbReference type="InterPro" id="IPR022271">
    <property type="entry name" value="Lipocalin_ApoD"/>
</dbReference>
<dbReference type="PROSITE" id="PS00213">
    <property type="entry name" value="LIPOCALIN"/>
    <property type="match status" value="1"/>
</dbReference>
<comment type="function">
    <text evidence="2">Involved in the storage or transport of lipids necessary for membrane maintenance under stressful conditions. Displays a binding preference for lysophospholipids.</text>
</comment>
<evidence type="ECO:0000313" key="5">
    <source>
        <dbReference type="Proteomes" id="UP000644693"/>
    </source>
</evidence>
<evidence type="ECO:0000256" key="1">
    <source>
        <dbReference type="ARBA" id="ARBA00006889"/>
    </source>
</evidence>
<dbReference type="Proteomes" id="UP000644693">
    <property type="component" value="Unassembled WGS sequence"/>
</dbReference>
<dbReference type="Pfam" id="PF08212">
    <property type="entry name" value="Lipocalin_2"/>
    <property type="match status" value="1"/>
</dbReference>
<keyword evidence="2" id="KW-0998">Cell outer membrane</keyword>
<accession>A0A918XBI8</accession>
<comment type="caution">
    <text evidence="4">The sequence shown here is derived from an EMBL/GenBank/DDBJ whole genome shotgun (WGS) entry which is preliminary data.</text>
</comment>
<protein>
    <recommendedName>
        <fullName evidence="2">Outer membrane lipoprotein Blc</fullName>
    </recommendedName>
</protein>
<organism evidence="4 5">
    <name type="scientific">Parahalioglobus pacificus</name>
    <dbReference type="NCBI Taxonomy" id="930806"/>
    <lineage>
        <taxon>Bacteria</taxon>
        <taxon>Pseudomonadati</taxon>
        <taxon>Pseudomonadota</taxon>
        <taxon>Gammaproteobacteria</taxon>
        <taxon>Cellvibrionales</taxon>
        <taxon>Halieaceae</taxon>
        <taxon>Parahalioglobus</taxon>
    </lineage>
</organism>
<name>A0A918XBI8_9GAMM</name>
<dbReference type="InterPro" id="IPR002446">
    <property type="entry name" value="Lipocalin_bac"/>
</dbReference>
<dbReference type="SUPFAM" id="SSF50814">
    <property type="entry name" value="Lipocalins"/>
    <property type="match status" value="1"/>
</dbReference>
<comment type="subcellular location">
    <subcellularLocation>
        <location evidence="2">Cell outer membrane</location>
    </subcellularLocation>
</comment>
<dbReference type="InterPro" id="IPR047202">
    <property type="entry name" value="Lipocalin_Blc-like_dom"/>
</dbReference>